<protein>
    <recommendedName>
        <fullName evidence="4">Ribosome biogenesis protein UTP30</fullName>
    </recommendedName>
</protein>
<dbReference type="GeneID" id="87954311"/>
<dbReference type="Gene3D" id="3.40.50.790">
    <property type="match status" value="1"/>
</dbReference>
<dbReference type="Proteomes" id="UP001329825">
    <property type="component" value="Chromosome 2"/>
</dbReference>
<feature type="region of interest" description="Disordered" evidence="1">
    <location>
        <begin position="1"/>
        <end position="33"/>
    </location>
</feature>
<dbReference type="InterPro" id="IPR016095">
    <property type="entry name" value="Ribosomal_uL1_3-a/b-sand"/>
</dbReference>
<gene>
    <name evidence="2" type="ORF">IL334_002180</name>
</gene>
<dbReference type="Pfam" id="PF00687">
    <property type="entry name" value="Ribosomal_L1"/>
    <property type="match status" value="1"/>
</dbReference>
<evidence type="ECO:0000313" key="3">
    <source>
        <dbReference type="Proteomes" id="UP001329825"/>
    </source>
</evidence>
<evidence type="ECO:0000313" key="2">
    <source>
        <dbReference type="EMBL" id="WRT65237.1"/>
    </source>
</evidence>
<dbReference type="InterPro" id="IPR023674">
    <property type="entry name" value="Ribosomal_uL1-like"/>
</dbReference>
<name>A0ABZ1CV53_9TREE</name>
<dbReference type="CDD" id="cd00403">
    <property type="entry name" value="Ribosomal_L1"/>
    <property type="match status" value="1"/>
</dbReference>
<evidence type="ECO:0008006" key="4">
    <source>
        <dbReference type="Google" id="ProtNLM"/>
    </source>
</evidence>
<evidence type="ECO:0000256" key="1">
    <source>
        <dbReference type="SAM" id="MobiDB-lite"/>
    </source>
</evidence>
<keyword evidence="3" id="KW-1185">Reference proteome</keyword>
<feature type="compositionally biased region" description="Low complexity" evidence="1">
    <location>
        <begin position="271"/>
        <end position="284"/>
    </location>
</feature>
<dbReference type="EMBL" id="CP141882">
    <property type="protein sequence ID" value="WRT65237.1"/>
    <property type="molecule type" value="Genomic_DNA"/>
</dbReference>
<feature type="compositionally biased region" description="Polar residues" evidence="1">
    <location>
        <begin position="317"/>
        <end position="326"/>
    </location>
</feature>
<feature type="region of interest" description="Disordered" evidence="1">
    <location>
        <begin position="269"/>
        <end position="354"/>
    </location>
</feature>
<accession>A0ABZ1CV53</accession>
<dbReference type="InterPro" id="IPR028364">
    <property type="entry name" value="Ribosomal_uL1/biogenesis"/>
</dbReference>
<proteinExistence type="predicted"/>
<dbReference type="RefSeq" id="XP_062789977.1">
    <property type="nucleotide sequence ID" value="XM_062933926.1"/>
</dbReference>
<organism evidence="2 3">
    <name type="scientific">Kwoniella shivajii</name>
    <dbReference type="NCBI Taxonomy" id="564305"/>
    <lineage>
        <taxon>Eukaryota</taxon>
        <taxon>Fungi</taxon>
        <taxon>Dikarya</taxon>
        <taxon>Basidiomycota</taxon>
        <taxon>Agaricomycotina</taxon>
        <taxon>Tremellomycetes</taxon>
        <taxon>Tremellales</taxon>
        <taxon>Cryptococcaceae</taxon>
        <taxon>Kwoniella</taxon>
    </lineage>
</organism>
<dbReference type="SUPFAM" id="SSF56808">
    <property type="entry name" value="Ribosomal protein L1"/>
    <property type="match status" value="1"/>
</dbReference>
<sequence>MPPQIKLFSSVPSSSSKNKKNATEPLPSTFSSDQAGKAVEALLAYHQKSQAEKEEEELLPREEHVWLVVNTKRGTTKRGLMPVKIQLPHPPLPPPPTTSICLLSKSPQREYKDLLAAQNIKFISRVVGVEKLKGKFKPFEPRRELMRDHEIFLCDERVLTIMPQLLGKMFFDAKKQPIPVNMNRKDLKAELGRAISSTYFHPSTGTSYSIRIATPSSSSSSQTLSNLLAAIPSVVSNVPEGWENILSIGIKTSSSVLLPIWSSKLSGRFENTSSNSDSNFNSKKSSTKGDIEMDEQEQEQPAHEEKEIQVPIKKIKSSSANAANTKIKSKSSEEPLVQKKKSSTIGSGSVAKRAKIDAVGTIKQKSRSVKTK</sequence>
<reference evidence="2 3" key="1">
    <citation type="submission" date="2024-01" db="EMBL/GenBank/DDBJ databases">
        <title>Comparative genomics of Cryptococcus and Kwoniella reveals pathogenesis evolution and contrasting modes of karyotype evolution via chromosome fusion or intercentromeric recombination.</title>
        <authorList>
            <person name="Coelho M.A."/>
            <person name="David-Palma M."/>
            <person name="Shea T."/>
            <person name="Bowers K."/>
            <person name="McGinley-Smith S."/>
            <person name="Mohammad A.W."/>
            <person name="Gnirke A."/>
            <person name="Yurkov A.M."/>
            <person name="Nowrousian M."/>
            <person name="Sun S."/>
            <person name="Cuomo C.A."/>
            <person name="Heitman J."/>
        </authorList>
    </citation>
    <scope>NUCLEOTIDE SEQUENCE [LARGE SCALE GENOMIC DNA]</scope>
    <source>
        <strain evidence="2">CBS 11374</strain>
    </source>
</reference>